<evidence type="ECO:0000259" key="6">
    <source>
        <dbReference type="PROSITE" id="PS50103"/>
    </source>
</evidence>
<reference evidence="7 8" key="1">
    <citation type="submission" date="2014-04" db="EMBL/GenBank/DDBJ databases">
        <authorList>
            <consortium name="DOE Joint Genome Institute"/>
            <person name="Kuo A."/>
            <person name="Kohler A."/>
            <person name="Jargeat P."/>
            <person name="Nagy L.G."/>
            <person name="Floudas D."/>
            <person name="Copeland A."/>
            <person name="Barry K.W."/>
            <person name="Cichocki N."/>
            <person name="Veneault-Fourrey C."/>
            <person name="LaButti K."/>
            <person name="Lindquist E.A."/>
            <person name="Lipzen A."/>
            <person name="Lundell T."/>
            <person name="Morin E."/>
            <person name="Murat C."/>
            <person name="Sun H."/>
            <person name="Tunlid A."/>
            <person name="Henrissat B."/>
            <person name="Grigoriev I.V."/>
            <person name="Hibbett D.S."/>
            <person name="Martin F."/>
            <person name="Nordberg H.P."/>
            <person name="Cantor M.N."/>
            <person name="Hua S.X."/>
        </authorList>
    </citation>
    <scope>NUCLEOTIDE SEQUENCE [LARGE SCALE GENOMIC DNA]</scope>
    <source>
        <strain evidence="7 8">Ve08.2h10</strain>
    </source>
</reference>
<protein>
    <recommendedName>
        <fullName evidence="6">C3H1-type domain-containing protein</fullName>
    </recommendedName>
</protein>
<dbReference type="HOGENOM" id="CLU_042870_1_0_1"/>
<sequence length="354" mass="40100">MPPKKQNAPSSSKVKEDKTFGLKNKNKSAKVQKQVQQIQAQAAASGKSREALAKEKEKDLRAKEKLEEEKRKKEEAALFKPVQTQKVPFGVDPKTILCAFYKAGNCDKGTKCKFSHDLNVGRKVDKKNLYEDSREEKLQDTMEDWDDEKLRSVVSSKHGNPRTTTDIVCRHFIEAIETKKFGWFWECPNGGEKCQYRHALPPGFVLKSERKAAEEAAKANVISLEDFLETERHKLGPNLTPVTLETFATWKKTRMNKKEAEAEAMRKTKEAQHAAGKNTGMSGRDLFQYNPEWFEDQDDGEESDEFDLSKYRRDQEELYAELRETGQGDSDVRLYNDDDADGGGSSGGGSEGDK</sequence>
<dbReference type="PANTHER" id="PTHR12681">
    <property type="entry name" value="ZINC FINGER-CONTAINING PROTEIN P48ZNF"/>
    <property type="match status" value="1"/>
</dbReference>
<dbReference type="GO" id="GO:0002181">
    <property type="term" value="P:cytoplasmic translation"/>
    <property type="evidence" value="ECO:0007669"/>
    <property type="project" value="TreeGrafter"/>
</dbReference>
<accession>A0A0D0E012</accession>
<dbReference type="InterPro" id="IPR000571">
    <property type="entry name" value="Znf_CCCH"/>
</dbReference>
<dbReference type="AlphaFoldDB" id="A0A0D0E012"/>
<organism evidence="7 8">
    <name type="scientific">Paxillus rubicundulus Ve08.2h10</name>
    <dbReference type="NCBI Taxonomy" id="930991"/>
    <lineage>
        <taxon>Eukaryota</taxon>
        <taxon>Fungi</taxon>
        <taxon>Dikarya</taxon>
        <taxon>Basidiomycota</taxon>
        <taxon>Agaricomycotina</taxon>
        <taxon>Agaricomycetes</taxon>
        <taxon>Agaricomycetidae</taxon>
        <taxon>Boletales</taxon>
        <taxon>Paxilineae</taxon>
        <taxon>Paxillaceae</taxon>
        <taxon>Paxillus</taxon>
    </lineage>
</organism>
<name>A0A0D0E012_9AGAM</name>
<dbReference type="InParanoid" id="A0A0D0E012"/>
<feature type="compositionally biased region" description="Basic and acidic residues" evidence="5">
    <location>
        <begin position="258"/>
        <end position="272"/>
    </location>
</feature>
<dbReference type="STRING" id="930991.A0A0D0E012"/>
<evidence type="ECO:0000256" key="3">
    <source>
        <dbReference type="ARBA" id="ARBA00022833"/>
    </source>
</evidence>
<evidence type="ECO:0000313" key="8">
    <source>
        <dbReference type="Proteomes" id="UP000054538"/>
    </source>
</evidence>
<dbReference type="OrthoDB" id="278280at2759"/>
<feature type="domain" description="C3H1-type" evidence="6">
    <location>
        <begin position="163"/>
        <end position="201"/>
    </location>
</feature>
<dbReference type="Gene3D" id="6.20.400.10">
    <property type="match status" value="1"/>
</dbReference>
<dbReference type="Pfam" id="PF00642">
    <property type="entry name" value="zf-CCCH"/>
    <property type="match status" value="1"/>
</dbReference>
<evidence type="ECO:0000256" key="4">
    <source>
        <dbReference type="PROSITE-ProRule" id="PRU00723"/>
    </source>
</evidence>
<dbReference type="EMBL" id="KN824987">
    <property type="protein sequence ID" value="KIK96431.1"/>
    <property type="molecule type" value="Genomic_DNA"/>
</dbReference>
<keyword evidence="8" id="KW-1185">Reference proteome</keyword>
<dbReference type="GO" id="GO:0003729">
    <property type="term" value="F:mRNA binding"/>
    <property type="evidence" value="ECO:0007669"/>
    <property type="project" value="TreeGrafter"/>
</dbReference>
<feature type="compositionally biased region" description="Basic and acidic residues" evidence="5">
    <location>
        <begin position="47"/>
        <end position="72"/>
    </location>
</feature>
<feature type="compositionally biased region" description="Acidic residues" evidence="5">
    <location>
        <begin position="293"/>
        <end position="306"/>
    </location>
</feature>
<feature type="compositionally biased region" description="Basic and acidic residues" evidence="5">
    <location>
        <begin position="307"/>
        <end position="336"/>
    </location>
</feature>
<proteinExistence type="predicted"/>
<dbReference type="Pfam" id="PF16543">
    <property type="entry name" value="DFRP_C"/>
    <property type="match status" value="1"/>
</dbReference>
<dbReference type="SMART" id="SM00356">
    <property type="entry name" value="ZnF_C3H1"/>
    <property type="match status" value="2"/>
</dbReference>
<keyword evidence="2 4" id="KW-0863">Zinc-finger</keyword>
<dbReference type="Gene3D" id="4.10.1000.10">
    <property type="entry name" value="Zinc finger, CCCH-type"/>
    <property type="match status" value="1"/>
</dbReference>
<feature type="zinc finger region" description="C3H1-type" evidence="4">
    <location>
        <begin position="163"/>
        <end position="201"/>
    </location>
</feature>
<dbReference type="GO" id="GO:0005829">
    <property type="term" value="C:cytosol"/>
    <property type="evidence" value="ECO:0007669"/>
    <property type="project" value="TreeGrafter"/>
</dbReference>
<feature type="region of interest" description="Disordered" evidence="5">
    <location>
        <begin position="258"/>
        <end position="354"/>
    </location>
</feature>
<feature type="domain" description="C3H1-type" evidence="6">
    <location>
        <begin position="92"/>
        <end position="119"/>
    </location>
</feature>
<feature type="zinc finger region" description="C3H1-type" evidence="4">
    <location>
        <begin position="92"/>
        <end position="119"/>
    </location>
</feature>
<dbReference type="PROSITE" id="PS50103">
    <property type="entry name" value="ZF_C3H1"/>
    <property type="match status" value="2"/>
</dbReference>
<evidence type="ECO:0000256" key="2">
    <source>
        <dbReference type="ARBA" id="ARBA00022771"/>
    </source>
</evidence>
<feature type="compositionally biased region" description="Low complexity" evidence="5">
    <location>
        <begin position="31"/>
        <end position="45"/>
    </location>
</feature>
<keyword evidence="1 4" id="KW-0479">Metal-binding</keyword>
<evidence type="ECO:0000313" key="7">
    <source>
        <dbReference type="EMBL" id="KIK96431.1"/>
    </source>
</evidence>
<dbReference type="PANTHER" id="PTHR12681:SF0">
    <property type="entry name" value="ZINC FINGER CCCH DOMAIN-CONTAINING PROTEIN 15"/>
    <property type="match status" value="1"/>
</dbReference>
<reference evidence="8" key="2">
    <citation type="submission" date="2015-01" db="EMBL/GenBank/DDBJ databases">
        <title>Evolutionary Origins and Diversification of the Mycorrhizal Mutualists.</title>
        <authorList>
            <consortium name="DOE Joint Genome Institute"/>
            <consortium name="Mycorrhizal Genomics Consortium"/>
            <person name="Kohler A."/>
            <person name="Kuo A."/>
            <person name="Nagy L.G."/>
            <person name="Floudas D."/>
            <person name="Copeland A."/>
            <person name="Barry K.W."/>
            <person name="Cichocki N."/>
            <person name="Veneault-Fourrey C."/>
            <person name="LaButti K."/>
            <person name="Lindquist E.A."/>
            <person name="Lipzen A."/>
            <person name="Lundell T."/>
            <person name="Morin E."/>
            <person name="Murat C."/>
            <person name="Riley R."/>
            <person name="Ohm R."/>
            <person name="Sun H."/>
            <person name="Tunlid A."/>
            <person name="Henrissat B."/>
            <person name="Grigoriev I.V."/>
            <person name="Hibbett D.S."/>
            <person name="Martin F."/>
        </authorList>
    </citation>
    <scope>NUCLEOTIDE SEQUENCE [LARGE SCALE GENOMIC DNA]</scope>
    <source>
        <strain evidence="8">Ve08.2h10</strain>
    </source>
</reference>
<dbReference type="InterPro" id="IPR032378">
    <property type="entry name" value="ZC3H15/TMA46_C"/>
</dbReference>
<keyword evidence="3 4" id="KW-0862">Zinc</keyword>
<dbReference type="FunCoup" id="A0A0D0E012">
    <property type="interactions" value="983"/>
</dbReference>
<gene>
    <name evidence="7" type="ORF">PAXRUDRAFT_138509</name>
</gene>
<dbReference type="InterPro" id="IPR036855">
    <property type="entry name" value="Znf_CCCH_sf"/>
</dbReference>
<dbReference type="SUPFAM" id="SSF90229">
    <property type="entry name" value="CCCH zinc finger"/>
    <property type="match status" value="1"/>
</dbReference>
<dbReference type="Proteomes" id="UP000054538">
    <property type="component" value="Unassembled WGS sequence"/>
</dbReference>
<evidence type="ECO:0000256" key="1">
    <source>
        <dbReference type="ARBA" id="ARBA00022723"/>
    </source>
</evidence>
<dbReference type="GO" id="GO:0008270">
    <property type="term" value="F:zinc ion binding"/>
    <property type="evidence" value="ECO:0007669"/>
    <property type="project" value="UniProtKB-KW"/>
</dbReference>
<feature type="region of interest" description="Disordered" evidence="5">
    <location>
        <begin position="1"/>
        <end position="72"/>
    </location>
</feature>
<evidence type="ECO:0000256" key="5">
    <source>
        <dbReference type="SAM" id="MobiDB-lite"/>
    </source>
</evidence>
<feature type="compositionally biased region" description="Gly residues" evidence="5">
    <location>
        <begin position="342"/>
        <end position="354"/>
    </location>
</feature>